<dbReference type="STRING" id="408015.SXIM_00540"/>
<dbReference type="AlphaFoldDB" id="A0A0F7FQ12"/>
<reference evidence="1" key="1">
    <citation type="submission" date="2019-08" db="EMBL/GenBank/DDBJ databases">
        <title>Complete genome sequence of a mangrove-derived Streptomyces xiamenensis.</title>
        <authorList>
            <person name="Xu J."/>
        </authorList>
    </citation>
    <scope>NUCLEOTIDE SEQUENCE</scope>
    <source>
        <strain evidence="1">318</strain>
    </source>
</reference>
<organism evidence="1 2">
    <name type="scientific">Streptomyces xiamenensis</name>
    <dbReference type="NCBI Taxonomy" id="408015"/>
    <lineage>
        <taxon>Bacteria</taxon>
        <taxon>Bacillati</taxon>
        <taxon>Actinomycetota</taxon>
        <taxon>Actinomycetes</taxon>
        <taxon>Kitasatosporales</taxon>
        <taxon>Streptomycetaceae</taxon>
        <taxon>Streptomyces</taxon>
    </lineage>
</organism>
<dbReference type="Proteomes" id="UP000034034">
    <property type="component" value="Chromosome"/>
</dbReference>
<dbReference type="HOGENOM" id="CLU_1106623_0_0_11"/>
<dbReference type="PATRIC" id="fig|408015.6.peg.69"/>
<name>A0A0F7FQ12_9ACTN</name>
<dbReference type="RefSeq" id="WP_246156796.1">
    <property type="nucleotide sequence ID" value="NZ_CP009922.3"/>
</dbReference>
<evidence type="ECO:0000313" key="2">
    <source>
        <dbReference type="Proteomes" id="UP000034034"/>
    </source>
</evidence>
<accession>A0A0F7FQ12</accession>
<evidence type="ECO:0000313" key="1">
    <source>
        <dbReference type="EMBL" id="AKG41438.1"/>
    </source>
</evidence>
<keyword evidence="2" id="KW-1185">Reference proteome</keyword>
<proteinExistence type="predicted"/>
<dbReference type="EMBL" id="CP009922">
    <property type="protein sequence ID" value="AKG41438.1"/>
    <property type="molecule type" value="Genomic_DNA"/>
</dbReference>
<sequence length="270" mass="30124">MEIIAVNDITPASSAPPSRGATPEATVAAFVSRAEVDPAVVGLVLSGSQAHDGMTTGHSDYDVHVITQDQGHSAVRELDGFRSEHLDIVVMPLADFLIRGLPGDPQGWQRYAYVHARVLLDRLDGTIAEILDRKRRLGLEEAWNAANGYLDAYVNQTFRSLKSHRDGRAAMSHLDAAESVPFALEVLFALHQRVRPYNKYLRWELERYPLSGPQWEVDHLLNTLLRIIADGDPDTQRSLFTDIEEAARQAGHDQLLDSWGSDLNLLRRQT</sequence>
<protein>
    <recommendedName>
        <fullName evidence="3">Polymerase nucleotidyl transferase domain-containing protein</fullName>
    </recommendedName>
</protein>
<gene>
    <name evidence="1" type="ORF">SXIM_00540</name>
</gene>
<evidence type="ECO:0008006" key="3">
    <source>
        <dbReference type="Google" id="ProtNLM"/>
    </source>
</evidence>
<dbReference type="KEGG" id="sxi:SXIM_00540"/>